<sequence length="146" mass="15604">MPSASSTARCQQPRRKTGDVVGHDWSKLVIRQADSDRTSLRREWGLHYEQLDRQRPRGPELAGPSEAPHLRLRTLRAEASGRESRGCTPTRSSTLAAPAGANGCWSTTGGGLLGPPSPSRASRGKSTTASSSASALAAHRQERCGF</sequence>
<dbReference type="EMBL" id="CAUYUJ010015716">
    <property type="protein sequence ID" value="CAK0857275.1"/>
    <property type="molecule type" value="Genomic_DNA"/>
</dbReference>
<comment type="caution">
    <text evidence="2">The sequence shown here is derived from an EMBL/GenBank/DDBJ whole genome shotgun (WGS) entry which is preliminary data.</text>
</comment>
<name>A0ABN9UCW1_9DINO</name>
<feature type="compositionally biased region" description="Low complexity" evidence="1">
    <location>
        <begin position="119"/>
        <end position="138"/>
    </location>
</feature>
<feature type="compositionally biased region" description="Basic and acidic residues" evidence="1">
    <location>
        <begin position="75"/>
        <end position="85"/>
    </location>
</feature>
<feature type="compositionally biased region" description="Polar residues" evidence="1">
    <location>
        <begin position="1"/>
        <end position="10"/>
    </location>
</feature>
<evidence type="ECO:0000313" key="3">
    <source>
        <dbReference type="Proteomes" id="UP001189429"/>
    </source>
</evidence>
<evidence type="ECO:0000313" key="2">
    <source>
        <dbReference type="EMBL" id="CAK0857275.1"/>
    </source>
</evidence>
<feature type="region of interest" description="Disordered" evidence="1">
    <location>
        <begin position="1"/>
        <end position="20"/>
    </location>
</feature>
<proteinExistence type="predicted"/>
<dbReference type="Proteomes" id="UP001189429">
    <property type="component" value="Unassembled WGS sequence"/>
</dbReference>
<organism evidence="2 3">
    <name type="scientific">Prorocentrum cordatum</name>
    <dbReference type="NCBI Taxonomy" id="2364126"/>
    <lineage>
        <taxon>Eukaryota</taxon>
        <taxon>Sar</taxon>
        <taxon>Alveolata</taxon>
        <taxon>Dinophyceae</taxon>
        <taxon>Prorocentrales</taxon>
        <taxon>Prorocentraceae</taxon>
        <taxon>Prorocentrum</taxon>
    </lineage>
</organism>
<accession>A0ABN9UCW1</accession>
<protein>
    <submittedName>
        <fullName evidence="2">Uncharacterized protein</fullName>
    </submittedName>
</protein>
<keyword evidence="3" id="KW-1185">Reference proteome</keyword>
<feature type="region of interest" description="Disordered" evidence="1">
    <location>
        <begin position="50"/>
        <end position="146"/>
    </location>
</feature>
<gene>
    <name evidence="2" type="ORF">PCOR1329_LOCUS47435</name>
</gene>
<evidence type="ECO:0000256" key="1">
    <source>
        <dbReference type="SAM" id="MobiDB-lite"/>
    </source>
</evidence>
<reference evidence="2" key="1">
    <citation type="submission" date="2023-10" db="EMBL/GenBank/DDBJ databases">
        <authorList>
            <person name="Chen Y."/>
            <person name="Shah S."/>
            <person name="Dougan E. K."/>
            <person name="Thang M."/>
            <person name="Chan C."/>
        </authorList>
    </citation>
    <scope>NUCLEOTIDE SEQUENCE [LARGE SCALE GENOMIC DNA]</scope>
</reference>